<evidence type="ECO:0000256" key="2">
    <source>
        <dbReference type="SAM" id="MobiDB-lite"/>
    </source>
</evidence>
<dbReference type="RefSeq" id="WP_191249587.1">
    <property type="nucleotide sequence ID" value="NZ_BNCI01000001.1"/>
</dbReference>
<reference evidence="5" key="1">
    <citation type="journal article" date="2014" name="Int. J. Syst. Evol. Microbiol.">
        <title>Complete genome sequence of Corynebacterium casei LMG S-19264T (=DSM 44701T), isolated from a smear-ripened cheese.</title>
        <authorList>
            <consortium name="US DOE Joint Genome Institute (JGI-PGF)"/>
            <person name="Walter F."/>
            <person name="Albersmeier A."/>
            <person name="Kalinowski J."/>
            <person name="Ruckert C."/>
        </authorList>
    </citation>
    <scope>NUCLEOTIDE SEQUENCE</scope>
    <source>
        <strain evidence="5">KCTC 42590</strain>
    </source>
</reference>
<feature type="domain" description="Aldehyde dehydrogenase" evidence="3">
    <location>
        <begin position="23"/>
        <end position="499"/>
    </location>
</feature>
<dbReference type="NCBIfam" id="TIGR02278">
    <property type="entry name" value="PaaN-DH"/>
    <property type="match status" value="1"/>
</dbReference>
<feature type="region of interest" description="Disordered" evidence="2">
    <location>
        <begin position="460"/>
        <end position="488"/>
    </location>
</feature>
<evidence type="ECO:0000313" key="5">
    <source>
        <dbReference type="EMBL" id="GHF10958.1"/>
    </source>
</evidence>
<dbReference type="InterPro" id="IPR015590">
    <property type="entry name" value="Aldehyde_DH_dom"/>
</dbReference>
<dbReference type="InterPro" id="IPR016161">
    <property type="entry name" value="Ald_DH/histidinol_DH"/>
</dbReference>
<dbReference type="SUPFAM" id="SSF53720">
    <property type="entry name" value="ALDH-like"/>
    <property type="match status" value="1"/>
</dbReference>
<dbReference type="Gene3D" id="3.40.605.10">
    <property type="entry name" value="Aldehyde Dehydrogenase, Chain A, domain 1"/>
    <property type="match status" value="1"/>
</dbReference>
<dbReference type="Pfam" id="PF01575">
    <property type="entry name" value="MaoC_dehydratas"/>
    <property type="match status" value="1"/>
</dbReference>
<organism evidence="5 6">
    <name type="scientific">Kordiimonas sediminis</name>
    <dbReference type="NCBI Taxonomy" id="1735581"/>
    <lineage>
        <taxon>Bacteria</taxon>
        <taxon>Pseudomonadati</taxon>
        <taxon>Pseudomonadota</taxon>
        <taxon>Alphaproteobacteria</taxon>
        <taxon>Kordiimonadales</taxon>
        <taxon>Kordiimonadaceae</taxon>
        <taxon>Kordiimonas</taxon>
    </lineage>
</organism>
<reference evidence="5" key="2">
    <citation type="submission" date="2020-09" db="EMBL/GenBank/DDBJ databases">
        <authorList>
            <person name="Sun Q."/>
            <person name="Kim S."/>
        </authorList>
    </citation>
    <scope>NUCLEOTIDE SEQUENCE</scope>
    <source>
        <strain evidence="5">KCTC 42590</strain>
    </source>
</reference>
<feature type="compositionally biased region" description="Gly residues" evidence="2">
    <location>
        <begin position="479"/>
        <end position="488"/>
    </location>
</feature>
<evidence type="ECO:0000313" key="6">
    <source>
        <dbReference type="Proteomes" id="UP000630923"/>
    </source>
</evidence>
<dbReference type="Gene3D" id="3.10.129.10">
    <property type="entry name" value="Hotdog Thioesterase"/>
    <property type="match status" value="1"/>
</dbReference>
<evidence type="ECO:0000256" key="1">
    <source>
        <dbReference type="ARBA" id="ARBA00023002"/>
    </source>
</evidence>
<feature type="domain" description="MaoC-like" evidence="4">
    <location>
        <begin position="540"/>
        <end position="655"/>
    </location>
</feature>
<gene>
    <name evidence="5" type="primary">paaZ</name>
    <name evidence="5" type="ORF">GCM10017044_00800</name>
</gene>
<dbReference type="PANTHER" id="PTHR43111:SF1">
    <property type="entry name" value="ALDEHYDE DEHYDROGENASE B-RELATED"/>
    <property type="match status" value="1"/>
</dbReference>
<dbReference type="NCBIfam" id="NF008868">
    <property type="entry name" value="PRK11903.1"/>
    <property type="match status" value="1"/>
</dbReference>
<dbReference type="EMBL" id="BNCI01000001">
    <property type="protein sequence ID" value="GHF10958.1"/>
    <property type="molecule type" value="Genomic_DNA"/>
</dbReference>
<name>A0A919AIW1_9PROT</name>
<dbReference type="InterPro" id="IPR016162">
    <property type="entry name" value="Ald_DH_N"/>
</dbReference>
<dbReference type="CDD" id="cd07128">
    <property type="entry name" value="ALDH_MaoC-N"/>
    <property type="match status" value="1"/>
</dbReference>
<protein>
    <submittedName>
        <fullName evidence="5">Bifunctional aldehyde dehydrogenase/enoyl-CoA hydratase</fullName>
    </submittedName>
</protein>
<accession>A0A919AIW1</accession>
<dbReference type="GO" id="GO:0016620">
    <property type="term" value="F:oxidoreductase activity, acting on the aldehyde or oxo group of donors, NAD or NADP as acceptor"/>
    <property type="evidence" value="ECO:0007669"/>
    <property type="project" value="InterPro"/>
</dbReference>
<dbReference type="Pfam" id="PF00171">
    <property type="entry name" value="Aldedh"/>
    <property type="match status" value="1"/>
</dbReference>
<dbReference type="PANTHER" id="PTHR43111">
    <property type="entry name" value="ALDEHYDE DEHYDROGENASE B-RELATED"/>
    <property type="match status" value="1"/>
</dbReference>
<dbReference type="SUPFAM" id="SSF54637">
    <property type="entry name" value="Thioesterase/thiol ester dehydrase-isomerase"/>
    <property type="match status" value="1"/>
</dbReference>
<keyword evidence="6" id="KW-1185">Reference proteome</keyword>
<dbReference type="InterPro" id="IPR029069">
    <property type="entry name" value="HotDog_dom_sf"/>
</dbReference>
<dbReference type="InterPro" id="IPR011966">
    <property type="entry name" value="PaaN-DH"/>
</dbReference>
<dbReference type="Proteomes" id="UP000630923">
    <property type="component" value="Unassembled WGS sequence"/>
</dbReference>
<comment type="caution">
    <text evidence="5">The sequence shown here is derived from an EMBL/GenBank/DDBJ whole genome shotgun (WGS) entry which is preliminary data.</text>
</comment>
<evidence type="ECO:0000259" key="3">
    <source>
        <dbReference type="Pfam" id="PF00171"/>
    </source>
</evidence>
<dbReference type="Gene3D" id="3.40.309.10">
    <property type="entry name" value="Aldehyde Dehydrogenase, Chain A, domain 2"/>
    <property type="match status" value="1"/>
</dbReference>
<keyword evidence="1" id="KW-0560">Oxidoreductase</keyword>
<dbReference type="InterPro" id="IPR016163">
    <property type="entry name" value="Ald_DH_C"/>
</dbReference>
<evidence type="ECO:0000259" key="4">
    <source>
        <dbReference type="Pfam" id="PF01575"/>
    </source>
</evidence>
<proteinExistence type="predicted"/>
<dbReference type="AlphaFoldDB" id="A0A919AIW1"/>
<sequence>MKLQSYALGEWYTPPLDGSPIKDASTGETIATVSSDGLDFKAMLEYGRTVGAPALRKMTFHERAIMLKNVGLALTKAKDELYELSYQTGATKSDTWVDVDGGISTFFVYSSKGRREMPNQPWYVDGDVEQLSRGGTFLGQHIMVPRRGVAVHIDAFNFPVWGMMEKLAPTLLAGMPAIVKPASSTAHLTEKAFKYMIDSGVLPEGAIQLICGRTGDLFDHLTCQDVVTFTGSASTAHYLQKHPAFTEKAVPFVAECDSLNASILGLDVTKDSPEFDLFIKEVVREMTAKAGQKCTAIRRTIVPRNLVADVKDALIARLGKTTVGDPRAEGVRMGPLASLDQREEVINRINDLKEYCDVVLDGTTEFDVSGGDYKAGAFLKPTLLYCDAPLETPEVHSIEAFGPASTIMPYDTTEDAITLANMGEGSLVASLFTYDPEIVSDVVMGIGAYHGRLVVLDRTSAGESTGHGSPLPHMKHGGPGRAGGGEEQGGIRAVKHYMQRIAIQGSPDVLTKVTNKWVSGSKELEMDAHPFRKTFDEIKIGDTLHTKERTVTLEDVEHFANFTGDTFYAHMDEEAAAANPIFGARVAHGYLLLSFAAGLFVDPAPGPVLANVGLEGLKFTKPVYPGDTIKVRLVCKQRTARMNEDFGEVRWDVTVTNQDGDECANYELLTHNTRVQ</sequence>
<dbReference type="InterPro" id="IPR002539">
    <property type="entry name" value="MaoC-like_dom"/>
</dbReference>